<comment type="caution">
    <text evidence="1">The sequence shown here is derived from an EMBL/GenBank/DDBJ whole genome shotgun (WGS) entry which is preliminary data.</text>
</comment>
<evidence type="ECO:0000313" key="2">
    <source>
        <dbReference type="Proteomes" id="UP000784294"/>
    </source>
</evidence>
<proteinExistence type="predicted"/>
<evidence type="ECO:0000313" key="1">
    <source>
        <dbReference type="EMBL" id="VEL07107.1"/>
    </source>
</evidence>
<reference evidence="1" key="1">
    <citation type="submission" date="2018-11" db="EMBL/GenBank/DDBJ databases">
        <authorList>
            <consortium name="Pathogen Informatics"/>
        </authorList>
    </citation>
    <scope>NUCLEOTIDE SEQUENCE</scope>
</reference>
<gene>
    <name evidence="1" type="ORF">PXEA_LOCUS547</name>
</gene>
<name>A0A448WAM4_9PLAT</name>
<keyword evidence="2" id="KW-1185">Reference proteome</keyword>
<dbReference type="Proteomes" id="UP000784294">
    <property type="component" value="Unassembled WGS sequence"/>
</dbReference>
<accession>A0A448WAM4</accession>
<dbReference type="EMBL" id="CAAALY010001024">
    <property type="protein sequence ID" value="VEL07107.1"/>
    <property type="molecule type" value="Genomic_DNA"/>
</dbReference>
<dbReference type="AlphaFoldDB" id="A0A448WAM4"/>
<organism evidence="1 2">
    <name type="scientific">Protopolystoma xenopodis</name>
    <dbReference type="NCBI Taxonomy" id="117903"/>
    <lineage>
        <taxon>Eukaryota</taxon>
        <taxon>Metazoa</taxon>
        <taxon>Spiralia</taxon>
        <taxon>Lophotrochozoa</taxon>
        <taxon>Platyhelminthes</taxon>
        <taxon>Monogenea</taxon>
        <taxon>Polyopisthocotylea</taxon>
        <taxon>Polystomatidea</taxon>
        <taxon>Polystomatidae</taxon>
        <taxon>Protopolystoma</taxon>
    </lineage>
</organism>
<protein>
    <submittedName>
        <fullName evidence="1">Uncharacterized protein</fullName>
    </submittedName>
</protein>
<sequence length="150" mass="16950">MRYGKCLTLLEIHIYSVTQLHSWQCGGVVDVSRLHAALSWGVDKTYARNQNHCLAVLNLAAQEPSNLVLDFAIFENLEQMMPMSMSVPVNLPLPMTRLSSFSSPPSLYLIVWGPLSGLRRNCWCEDAPRPFFPLNRKKHTPLDLQVDSPV</sequence>